<accession>A0A8S8ZZY5</accession>
<gene>
    <name evidence="1" type="ORF">SMACR_12765</name>
</gene>
<dbReference type="Proteomes" id="UP000433876">
    <property type="component" value="Unassembled WGS sequence"/>
</dbReference>
<dbReference type="VEuPathDB" id="FungiDB:SMAC_12765"/>
<comment type="caution">
    <text evidence="1">The sequence shown here is derived from an EMBL/GenBank/DDBJ whole genome shotgun (WGS) entry which is preliminary data.</text>
</comment>
<dbReference type="AlphaFoldDB" id="A0A8S8ZZY5"/>
<name>A0A8S8ZZY5_SORMA</name>
<protein>
    <submittedName>
        <fullName evidence="1">Uncharacterized protein</fullName>
    </submittedName>
</protein>
<dbReference type="EMBL" id="NMPR01000011">
    <property type="protein sequence ID" value="KAA8635543.1"/>
    <property type="molecule type" value="Genomic_DNA"/>
</dbReference>
<proteinExistence type="predicted"/>
<evidence type="ECO:0000313" key="1">
    <source>
        <dbReference type="EMBL" id="KAA8635543.1"/>
    </source>
</evidence>
<sequence>MTTLNWKFFPVAPLGKSTAGRYDLGITYEMPPDHPESKEGRRIAALRRHHVHHVYDKLEKTRGWKIEEWDDGSIVIRGVNFVNIKGSVRAHSSGEARIVGYKLYFKTSPEAYELRNLVGFGKWHPSETEYSCIKMPVSIADDTEEWNEYARIKRVRVKSREDD</sequence>
<organism evidence="1 2">
    <name type="scientific">Sordaria macrospora</name>
    <dbReference type="NCBI Taxonomy" id="5147"/>
    <lineage>
        <taxon>Eukaryota</taxon>
        <taxon>Fungi</taxon>
        <taxon>Dikarya</taxon>
        <taxon>Ascomycota</taxon>
        <taxon>Pezizomycotina</taxon>
        <taxon>Sordariomycetes</taxon>
        <taxon>Sordariomycetidae</taxon>
        <taxon>Sordariales</taxon>
        <taxon>Sordariaceae</taxon>
        <taxon>Sordaria</taxon>
    </lineage>
</organism>
<evidence type="ECO:0000313" key="2">
    <source>
        <dbReference type="Proteomes" id="UP000433876"/>
    </source>
</evidence>
<reference evidence="1 2" key="1">
    <citation type="submission" date="2017-07" db="EMBL/GenBank/DDBJ databases">
        <title>Genome sequence of the Sordaria macrospora wild type strain R19027.</title>
        <authorList>
            <person name="Nowrousian M."/>
            <person name="Teichert I."/>
            <person name="Kueck U."/>
        </authorList>
    </citation>
    <scope>NUCLEOTIDE SEQUENCE [LARGE SCALE GENOMIC DNA]</scope>
    <source>
        <strain evidence="1 2">R19027</strain>
        <tissue evidence="1">Mycelium</tissue>
    </source>
</reference>